<dbReference type="InterPro" id="IPR011711">
    <property type="entry name" value="GntR_C"/>
</dbReference>
<keyword evidence="7" id="KW-1185">Reference proteome</keyword>
<accession>A0A919FXG4</accession>
<dbReference type="GO" id="GO:0003700">
    <property type="term" value="F:DNA-binding transcription factor activity"/>
    <property type="evidence" value="ECO:0007669"/>
    <property type="project" value="InterPro"/>
</dbReference>
<keyword evidence="3" id="KW-0804">Transcription</keyword>
<keyword evidence="2" id="KW-0238">DNA-binding</keyword>
<dbReference type="GO" id="GO:0043565">
    <property type="term" value="F:sequence-specific DNA binding"/>
    <property type="evidence" value="ECO:0007669"/>
    <property type="project" value="InterPro"/>
</dbReference>
<dbReference type="PROSITE" id="PS50949">
    <property type="entry name" value="HTH_GNTR"/>
    <property type="match status" value="1"/>
</dbReference>
<comment type="caution">
    <text evidence="6">The sequence shown here is derived from an EMBL/GenBank/DDBJ whole genome shotgun (WGS) entry which is preliminary data.</text>
</comment>
<evidence type="ECO:0000313" key="6">
    <source>
        <dbReference type="EMBL" id="GHH73576.1"/>
    </source>
</evidence>
<name>A0A919FXG4_9ACTN</name>
<dbReference type="Gene3D" id="1.20.120.530">
    <property type="entry name" value="GntR ligand-binding domain-like"/>
    <property type="match status" value="1"/>
</dbReference>
<dbReference type="Pfam" id="PF00392">
    <property type="entry name" value="GntR"/>
    <property type="match status" value="1"/>
</dbReference>
<dbReference type="PANTHER" id="PTHR43537">
    <property type="entry name" value="TRANSCRIPTIONAL REGULATOR, GNTR FAMILY"/>
    <property type="match status" value="1"/>
</dbReference>
<dbReference type="Pfam" id="PF07729">
    <property type="entry name" value="FCD"/>
    <property type="match status" value="1"/>
</dbReference>
<dbReference type="Gene3D" id="1.10.10.10">
    <property type="entry name" value="Winged helix-like DNA-binding domain superfamily/Winged helix DNA-binding domain"/>
    <property type="match status" value="1"/>
</dbReference>
<dbReference type="RefSeq" id="WP_190212072.1">
    <property type="nucleotide sequence ID" value="NZ_BNBO01000020.1"/>
</dbReference>
<dbReference type="PRINTS" id="PR00033">
    <property type="entry name" value="HTHASNC"/>
</dbReference>
<dbReference type="SUPFAM" id="SSF46785">
    <property type="entry name" value="Winged helix' DNA-binding domain"/>
    <property type="match status" value="1"/>
</dbReference>
<protein>
    <submittedName>
        <fullName evidence="6">GntR family transcriptional regulator</fullName>
    </submittedName>
</protein>
<dbReference type="InterPro" id="IPR036390">
    <property type="entry name" value="WH_DNA-bd_sf"/>
</dbReference>
<dbReference type="InterPro" id="IPR008920">
    <property type="entry name" value="TF_FadR/GntR_C"/>
</dbReference>
<dbReference type="SMART" id="SM00895">
    <property type="entry name" value="FCD"/>
    <property type="match status" value="1"/>
</dbReference>
<dbReference type="InterPro" id="IPR000524">
    <property type="entry name" value="Tscrpt_reg_HTH_GntR"/>
</dbReference>
<dbReference type="GeneID" id="95354233"/>
<sequence>MDGSSWAEPIPAVKSKADLAYESLRSAIAQGNLRPGERINMEELARSFGVSKIPIREAVKRLEADGLLVSRVHAGVTVAGIDVREMRGVFLAREVIEALIAGLAVQRVDDRQLAELHGIQQEMRDLLEQGDTAEMAELNSRFHRVLAEAAGYRILRDLTEQLLLTIRRYRITAPLGERNWRSVVDEHDTIMAALHRRDPRAAAAAARAHIGSQAAHEVEDEAEDGG</sequence>
<reference evidence="6" key="2">
    <citation type="submission" date="2020-09" db="EMBL/GenBank/DDBJ databases">
        <authorList>
            <person name="Sun Q."/>
            <person name="Ohkuma M."/>
        </authorList>
    </citation>
    <scope>NUCLEOTIDE SEQUENCE</scope>
    <source>
        <strain evidence="6">JCM 4646</strain>
    </source>
</reference>
<gene>
    <name evidence="6" type="ORF">GCM10018781_38290</name>
</gene>
<dbReference type="CDD" id="cd07377">
    <property type="entry name" value="WHTH_GntR"/>
    <property type="match status" value="1"/>
</dbReference>
<dbReference type="Proteomes" id="UP000617734">
    <property type="component" value="Unassembled WGS sequence"/>
</dbReference>
<dbReference type="EMBL" id="BNBO01000020">
    <property type="protein sequence ID" value="GHH73576.1"/>
    <property type="molecule type" value="Genomic_DNA"/>
</dbReference>
<dbReference type="SUPFAM" id="SSF48008">
    <property type="entry name" value="GntR ligand-binding domain-like"/>
    <property type="match status" value="1"/>
</dbReference>
<dbReference type="InterPro" id="IPR000485">
    <property type="entry name" value="AsnC-type_HTH_dom"/>
</dbReference>
<evidence type="ECO:0000256" key="3">
    <source>
        <dbReference type="ARBA" id="ARBA00023163"/>
    </source>
</evidence>
<organism evidence="6 7">
    <name type="scientific">Kitasatospora indigofera</name>
    <dbReference type="NCBI Taxonomy" id="67307"/>
    <lineage>
        <taxon>Bacteria</taxon>
        <taxon>Bacillati</taxon>
        <taxon>Actinomycetota</taxon>
        <taxon>Actinomycetes</taxon>
        <taxon>Kitasatosporales</taxon>
        <taxon>Streptomycetaceae</taxon>
        <taxon>Kitasatospora</taxon>
    </lineage>
</organism>
<keyword evidence="1" id="KW-0805">Transcription regulation</keyword>
<evidence type="ECO:0000313" key="7">
    <source>
        <dbReference type="Proteomes" id="UP000617734"/>
    </source>
</evidence>
<dbReference type="SMART" id="SM00345">
    <property type="entry name" value="HTH_GNTR"/>
    <property type="match status" value="1"/>
</dbReference>
<evidence type="ECO:0000256" key="2">
    <source>
        <dbReference type="ARBA" id="ARBA00023125"/>
    </source>
</evidence>
<dbReference type="InterPro" id="IPR036388">
    <property type="entry name" value="WH-like_DNA-bd_sf"/>
</dbReference>
<feature type="region of interest" description="Disordered" evidence="4">
    <location>
        <begin position="207"/>
        <end position="226"/>
    </location>
</feature>
<evidence type="ECO:0000259" key="5">
    <source>
        <dbReference type="PROSITE" id="PS50949"/>
    </source>
</evidence>
<dbReference type="PANTHER" id="PTHR43537:SF45">
    <property type="entry name" value="GNTR FAMILY REGULATORY PROTEIN"/>
    <property type="match status" value="1"/>
</dbReference>
<evidence type="ECO:0000256" key="4">
    <source>
        <dbReference type="SAM" id="MobiDB-lite"/>
    </source>
</evidence>
<proteinExistence type="predicted"/>
<dbReference type="AlphaFoldDB" id="A0A919FXG4"/>
<feature type="domain" description="HTH gntR-type" evidence="5">
    <location>
        <begin position="14"/>
        <end position="81"/>
    </location>
</feature>
<evidence type="ECO:0000256" key="1">
    <source>
        <dbReference type="ARBA" id="ARBA00023015"/>
    </source>
</evidence>
<reference evidence="6" key="1">
    <citation type="journal article" date="2014" name="Int. J. Syst. Evol. Microbiol.">
        <title>Complete genome sequence of Corynebacterium casei LMG S-19264T (=DSM 44701T), isolated from a smear-ripened cheese.</title>
        <authorList>
            <consortium name="US DOE Joint Genome Institute (JGI-PGF)"/>
            <person name="Walter F."/>
            <person name="Albersmeier A."/>
            <person name="Kalinowski J."/>
            <person name="Ruckert C."/>
        </authorList>
    </citation>
    <scope>NUCLEOTIDE SEQUENCE</scope>
    <source>
        <strain evidence="6">JCM 4646</strain>
    </source>
</reference>